<organism evidence="1">
    <name type="scientific">Nicotiana tabacum</name>
    <name type="common">Common tobacco</name>
    <dbReference type="NCBI Taxonomy" id="4097"/>
    <lineage>
        <taxon>Eukaryota</taxon>
        <taxon>Viridiplantae</taxon>
        <taxon>Streptophyta</taxon>
        <taxon>Embryophyta</taxon>
        <taxon>Tracheophyta</taxon>
        <taxon>Spermatophyta</taxon>
        <taxon>Magnoliopsida</taxon>
        <taxon>eudicotyledons</taxon>
        <taxon>Gunneridae</taxon>
        <taxon>Pentapetalae</taxon>
        <taxon>asterids</taxon>
        <taxon>lamiids</taxon>
        <taxon>Solanales</taxon>
        <taxon>Solanaceae</taxon>
        <taxon>Nicotianoideae</taxon>
        <taxon>Nicotianeae</taxon>
        <taxon>Nicotiana</taxon>
    </lineage>
</organism>
<reference evidence="1" key="1">
    <citation type="submission" date="2025-08" db="UniProtKB">
        <authorList>
            <consortium name="RefSeq"/>
        </authorList>
    </citation>
    <scope>IDENTIFICATION</scope>
</reference>
<dbReference type="RefSeq" id="XP_016481006.1">
    <property type="nucleotide sequence ID" value="XM_016625520.1"/>
</dbReference>
<sequence length="124" mass="14207">MWYSRGVRGKNGINILVDRKLKKLVVDVRRVNNRGYGGVHGSFCFGDRNGGGTSILEFAKAFDLVIVDSCFPKKKKEYLVTLQSKAVKTQIDYLLLMKCDKGLYLSENIMTHHRLLVMDRDHEK</sequence>
<dbReference type="AlphaFoldDB" id="A0A1S4AWL2"/>
<protein>
    <submittedName>
        <fullName evidence="1">Uncharacterized protein</fullName>
    </submittedName>
</protein>
<gene>
    <name evidence="1" type="primary">LOC107802080</name>
</gene>
<evidence type="ECO:0000313" key="1">
    <source>
        <dbReference type="RefSeq" id="XP_016481006.1"/>
    </source>
</evidence>
<dbReference type="PaxDb" id="4097-A0A1S4AWL2"/>
<dbReference type="PANTHER" id="PTHR23227">
    <property type="entry name" value="BUCENTAUR RELATED"/>
    <property type="match status" value="1"/>
</dbReference>
<dbReference type="KEGG" id="nta:107802080"/>
<accession>A0A1S4AWL2</accession>
<dbReference type="OrthoDB" id="418748at2759"/>
<name>A0A1S4AWL2_TOBAC</name>
<dbReference type="PANTHER" id="PTHR23227:SF67">
    <property type="entry name" value="CRANIOFACIAL DEVELOPMENT PROTEIN 2-LIKE"/>
    <property type="match status" value="1"/>
</dbReference>
<proteinExistence type="predicted"/>
<dbReference type="InterPro" id="IPR027124">
    <property type="entry name" value="Swc5/CFDP1/2"/>
</dbReference>